<feature type="domain" description="N-acetyltransferase" evidence="4">
    <location>
        <begin position="481"/>
        <end position="632"/>
    </location>
</feature>
<feature type="domain" description="PAS" evidence="3">
    <location>
        <begin position="131"/>
        <end position="179"/>
    </location>
</feature>
<organism evidence="5">
    <name type="scientific">hydrocarbon metagenome</name>
    <dbReference type="NCBI Taxonomy" id="938273"/>
    <lineage>
        <taxon>unclassified sequences</taxon>
        <taxon>metagenomes</taxon>
        <taxon>ecological metagenomes</taxon>
    </lineage>
</organism>
<keyword evidence="1" id="KW-0472">Membrane</keyword>
<feature type="transmembrane region" description="Helical" evidence="1">
    <location>
        <begin position="107"/>
        <end position="126"/>
    </location>
</feature>
<accession>A0A0W8F4G1</accession>
<dbReference type="PROSITE" id="PS50109">
    <property type="entry name" value="HIS_KIN"/>
    <property type="match status" value="1"/>
</dbReference>
<feature type="domain" description="Histidine kinase" evidence="2">
    <location>
        <begin position="361"/>
        <end position="459"/>
    </location>
</feature>
<keyword evidence="1" id="KW-1133">Transmembrane helix</keyword>
<dbReference type="SUPFAM" id="SSF55729">
    <property type="entry name" value="Acyl-CoA N-acyltransferases (Nat)"/>
    <property type="match status" value="1"/>
</dbReference>
<dbReference type="InterPro" id="IPR005467">
    <property type="entry name" value="His_kinase_dom"/>
</dbReference>
<dbReference type="GO" id="GO:0016747">
    <property type="term" value="F:acyltransferase activity, transferring groups other than amino-acyl groups"/>
    <property type="evidence" value="ECO:0007669"/>
    <property type="project" value="InterPro"/>
</dbReference>
<gene>
    <name evidence="5" type="ORF">ASZ90_014560</name>
</gene>
<dbReference type="InterPro" id="IPR052023">
    <property type="entry name" value="Histidine_kinase_KdpD"/>
</dbReference>
<dbReference type="InterPro" id="IPR016181">
    <property type="entry name" value="Acyl_CoA_acyltransferase"/>
</dbReference>
<dbReference type="PROSITE" id="PS50112">
    <property type="entry name" value="PAS"/>
    <property type="match status" value="1"/>
</dbReference>
<dbReference type="CDD" id="cd00075">
    <property type="entry name" value="HATPase"/>
    <property type="match status" value="1"/>
</dbReference>
<protein>
    <submittedName>
        <fullName evidence="5">Uncharacterized protein</fullName>
    </submittedName>
</protein>
<keyword evidence="1" id="KW-0812">Transmembrane</keyword>
<dbReference type="PANTHER" id="PTHR45569">
    <property type="entry name" value="SENSOR PROTEIN KDPD"/>
    <property type="match status" value="1"/>
</dbReference>
<dbReference type="InterPro" id="IPR036890">
    <property type="entry name" value="HATPase_C_sf"/>
</dbReference>
<dbReference type="Gene3D" id="3.30.450.20">
    <property type="entry name" value="PAS domain"/>
    <property type="match status" value="1"/>
</dbReference>
<evidence type="ECO:0000256" key="1">
    <source>
        <dbReference type="SAM" id="Phobius"/>
    </source>
</evidence>
<proteinExistence type="predicted"/>
<feature type="transmembrane region" description="Helical" evidence="1">
    <location>
        <begin position="30"/>
        <end position="51"/>
    </location>
</feature>
<dbReference type="SUPFAM" id="SSF55874">
    <property type="entry name" value="ATPase domain of HSP90 chaperone/DNA topoisomerase II/histidine kinase"/>
    <property type="match status" value="1"/>
</dbReference>
<feature type="transmembrane region" description="Helical" evidence="1">
    <location>
        <begin position="81"/>
        <end position="101"/>
    </location>
</feature>
<dbReference type="CDD" id="cd00130">
    <property type="entry name" value="PAS"/>
    <property type="match status" value="1"/>
</dbReference>
<evidence type="ECO:0000313" key="5">
    <source>
        <dbReference type="EMBL" id="KUG15783.1"/>
    </source>
</evidence>
<dbReference type="PRINTS" id="PR00344">
    <property type="entry name" value="BCTRLSENSOR"/>
</dbReference>
<dbReference type="Pfam" id="PF00583">
    <property type="entry name" value="Acetyltransf_1"/>
    <property type="match status" value="1"/>
</dbReference>
<dbReference type="Pfam" id="PF13426">
    <property type="entry name" value="PAS_9"/>
    <property type="match status" value="1"/>
</dbReference>
<dbReference type="InterPro" id="IPR035965">
    <property type="entry name" value="PAS-like_dom_sf"/>
</dbReference>
<dbReference type="AlphaFoldDB" id="A0A0W8F4G1"/>
<dbReference type="Gene3D" id="3.30.565.10">
    <property type="entry name" value="Histidine kinase-like ATPase, C-terminal domain"/>
    <property type="match status" value="1"/>
</dbReference>
<dbReference type="SMART" id="SM00387">
    <property type="entry name" value="HATPase_c"/>
    <property type="match status" value="1"/>
</dbReference>
<sequence>MQDTGEATFHGWIEGGIRMRSVAFWRGREGGWNTAIIISSIVVFLANLVAFMGQTPIILSPLLSIPVVIAAYRYPKKGPLFGALVGAVYLMMVLSMTRSIWGPVVEAMVLTGVLILIAWLVAFLSTRLREQERLYRGIFDNSEAGIFLIREEDSGRIVESANEKSSSLLGMRSGEIEGKPLSLFWAGEEEESIFSRMADEGRVAAAETLFTQAEGGELVVLLSLAPLPQRRTILTFVNITRRVNAERALQTANDKLSLLSRIANDHLHKTVNEIIETVDTAVEEAADQKPLGDVLAKIHRLAWSLARQLFLTETYQDLGAAPPAWIPVQRILEPLGRSVSTGEVSCRFWTGRLEVFADPLFREVLTHLVDNSLRHGGNLKKIVVTYHHTDEGLDILVEDDGAGIPRGKKEQIFAYDSGKHAGLGLFICRQILGVSGMTIVENGTEGEGARFVIHVPEGNYRIEGSGEDAPPFLVPGNSGSKDMGGVFHRSGMLVRELISVEFPLADTLWIDYHETKGDPRTDRIFAAFAGGEAVSLARCRRHPDGYEVDAVFTPERFRGHGYANAAVWALVEACGHDTLFMHSVVNITGFYSHFGFRPIPEGELPDSIRERFAWANGEMQGANVCPMRRDAENH</sequence>
<dbReference type="InterPro" id="IPR000182">
    <property type="entry name" value="GNAT_dom"/>
</dbReference>
<name>A0A0W8F4G1_9ZZZZ</name>
<dbReference type="PROSITE" id="PS51186">
    <property type="entry name" value="GNAT"/>
    <property type="match status" value="1"/>
</dbReference>
<dbReference type="EMBL" id="LNQE01001532">
    <property type="protein sequence ID" value="KUG15783.1"/>
    <property type="molecule type" value="Genomic_DNA"/>
</dbReference>
<evidence type="ECO:0000259" key="3">
    <source>
        <dbReference type="PROSITE" id="PS50112"/>
    </source>
</evidence>
<dbReference type="PANTHER" id="PTHR45569:SF1">
    <property type="entry name" value="SENSOR PROTEIN KDPD"/>
    <property type="match status" value="1"/>
</dbReference>
<dbReference type="Gene3D" id="3.40.630.30">
    <property type="match status" value="1"/>
</dbReference>
<comment type="caution">
    <text evidence="5">The sequence shown here is derived from an EMBL/GenBank/DDBJ whole genome shotgun (WGS) entry which is preliminary data.</text>
</comment>
<evidence type="ECO:0000259" key="2">
    <source>
        <dbReference type="PROSITE" id="PS50109"/>
    </source>
</evidence>
<dbReference type="InterPro" id="IPR004358">
    <property type="entry name" value="Sig_transdc_His_kin-like_C"/>
</dbReference>
<dbReference type="Pfam" id="PF02518">
    <property type="entry name" value="HATPase_c"/>
    <property type="match status" value="1"/>
</dbReference>
<evidence type="ECO:0000259" key="4">
    <source>
        <dbReference type="PROSITE" id="PS51186"/>
    </source>
</evidence>
<dbReference type="GO" id="GO:0000155">
    <property type="term" value="F:phosphorelay sensor kinase activity"/>
    <property type="evidence" value="ECO:0007669"/>
    <property type="project" value="TreeGrafter"/>
</dbReference>
<dbReference type="NCBIfam" id="TIGR00229">
    <property type="entry name" value="sensory_box"/>
    <property type="match status" value="1"/>
</dbReference>
<dbReference type="SUPFAM" id="SSF55785">
    <property type="entry name" value="PYP-like sensor domain (PAS domain)"/>
    <property type="match status" value="1"/>
</dbReference>
<dbReference type="GO" id="GO:0005886">
    <property type="term" value="C:plasma membrane"/>
    <property type="evidence" value="ECO:0007669"/>
    <property type="project" value="TreeGrafter"/>
</dbReference>
<reference evidence="5" key="1">
    <citation type="journal article" date="2015" name="Proc. Natl. Acad. Sci. U.S.A.">
        <title>Networks of energetic and metabolic interactions define dynamics in microbial communities.</title>
        <authorList>
            <person name="Embree M."/>
            <person name="Liu J.K."/>
            <person name="Al-Bassam M.M."/>
            <person name="Zengler K."/>
        </authorList>
    </citation>
    <scope>NUCLEOTIDE SEQUENCE</scope>
</reference>
<dbReference type="InterPro" id="IPR000014">
    <property type="entry name" value="PAS"/>
</dbReference>
<dbReference type="InterPro" id="IPR003594">
    <property type="entry name" value="HATPase_dom"/>
</dbReference>